<dbReference type="AlphaFoldDB" id="A0A8H5GBU3"/>
<dbReference type="EMBL" id="JAACJO010000002">
    <property type="protein sequence ID" value="KAF5361845.1"/>
    <property type="molecule type" value="Genomic_DNA"/>
</dbReference>
<accession>A0A8H5GBU3</accession>
<dbReference type="Proteomes" id="UP000559027">
    <property type="component" value="Unassembled WGS sequence"/>
</dbReference>
<keyword evidence="2" id="KW-1185">Reference proteome</keyword>
<organism evidence="1 2">
    <name type="scientific">Leucocoprinus leucothites</name>
    <dbReference type="NCBI Taxonomy" id="201217"/>
    <lineage>
        <taxon>Eukaryota</taxon>
        <taxon>Fungi</taxon>
        <taxon>Dikarya</taxon>
        <taxon>Basidiomycota</taxon>
        <taxon>Agaricomycotina</taxon>
        <taxon>Agaricomycetes</taxon>
        <taxon>Agaricomycetidae</taxon>
        <taxon>Agaricales</taxon>
        <taxon>Agaricineae</taxon>
        <taxon>Agaricaceae</taxon>
        <taxon>Leucocoprinus</taxon>
    </lineage>
</organism>
<reference evidence="1 2" key="1">
    <citation type="journal article" date="2020" name="ISME J.">
        <title>Uncovering the hidden diversity of litter-decomposition mechanisms in mushroom-forming fungi.</title>
        <authorList>
            <person name="Floudas D."/>
            <person name="Bentzer J."/>
            <person name="Ahren D."/>
            <person name="Johansson T."/>
            <person name="Persson P."/>
            <person name="Tunlid A."/>
        </authorList>
    </citation>
    <scope>NUCLEOTIDE SEQUENCE [LARGE SCALE GENOMIC DNA]</scope>
    <source>
        <strain evidence="1 2">CBS 146.42</strain>
    </source>
</reference>
<name>A0A8H5GBU3_9AGAR</name>
<proteinExistence type="predicted"/>
<dbReference type="OrthoDB" id="3038182at2759"/>
<evidence type="ECO:0000313" key="1">
    <source>
        <dbReference type="EMBL" id="KAF5361845.1"/>
    </source>
</evidence>
<gene>
    <name evidence="1" type="ORF">D9756_002073</name>
</gene>
<sequence length="631" mass="71421">MTMTSRGEEIARIFEQIQSLDSVALHIADLKRAAHRQLNDLRPPTSHLPFEVLSHIFQFACPPIDFNARPLCEYDYYDLSAGSGCNTIAYPESADYTHLQYRCFPLILGAVCSRWRKVAWSTPELWTTFALEVSETKFNSQVSLLRLYLTNSGSLPTSLEVNAWRRWRQYLSYTVNSISLTSVALEMGLAPLANLLFNEFSTKIEALRLAGTPPVWLGYILQGKVPQLRDLRFHCSHMTEDTINFLQEGGALSFQSSFPSITILHLQNIHLDLCIKILCYIPCLVEFHCYWSAIDLWSPEPLSGWDSAIPFREPFSLPSLKSFGWTVFDGVAANNNLLLNIRLPSLKEVQWTWDSDVGETWNEDSAAVLAFFSSLPETVHSLSYYDQDTEFWAGSEEYDFYLGTLSTIPHIRSLTLKKCSKLFIKCLFSLLSTDVVDTQPKCLLPSLERIVICKYDDGEEGIIQDFVEMLKARLSVSQVRRFRFEAVDCNLVWSQSTWGGLMGLAHDFNLVVQENSEEMEYGYFTDRELKLFTYFDGSDASTDEWGWPHPSKLAAVDFPYVYSNSGWGKCDGGGWGDWGSPSSWNAWGCQGTPGIGLGSSVPTDDLNFERDFGQWFAINGPGNPLPADEYL</sequence>
<evidence type="ECO:0000313" key="2">
    <source>
        <dbReference type="Proteomes" id="UP000559027"/>
    </source>
</evidence>
<protein>
    <recommendedName>
        <fullName evidence="3">F-box domain-containing protein</fullName>
    </recommendedName>
</protein>
<comment type="caution">
    <text evidence="1">The sequence shown here is derived from an EMBL/GenBank/DDBJ whole genome shotgun (WGS) entry which is preliminary data.</text>
</comment>
<evidence type="ECO:0008006" key="3">
    <source>
        <dbReference type="Google" id="ProtNLM"/>
    </source>
</evidence>